<gene>
    <name evidence="8" type="ORF">O3P69_010766</name>
</gene>
<evidence type="ECO:0000313" key="9">
    <source>
        <dbReference type="Proteomes" id="UP001487740"/>
    </source>
</evidence>
<dbReference type="GO" id="GO:0007032">
    <property type="term" value="P:endosome organization"/>
    <property type="evidence" value="ECO:0007669"/>
    <property type="project" value="TreeGrafter"/>
</dbReference>
<protein>
    <recommendedName>
        <fullName evidence="10">Pleckstrin homology domain-containing family F member 2</fullName>
    </recommendedName>
</protein>
<dbReference type="Gene3D" id="3.30.40.10">
    <property type="entry name" value="Zinc/RING finger domain, C3HC4 (zinc finger)"/>
    <property type="match status" value="1"/>
</dbReference>
<name>A0AAW0TGT4_SCYPA</name>
<accession>A0AAW0TGT4</accession>
<dbReference type="GO" id="GO:0008333">
    <property type="term" value="P:endosome to lysosome transport"/>
    <property type="evidence" value="ECO:0007669"/>
    <property type="project" value="TreeGrafter"/>
</dbReference>
<dbReference type="InterPro" id="IPR051765">
    <property type="entry name" value="PH_domain-containing_F"/>
</dbReference>
<dbReference type="GO" id="GO:0035091">
    <property type="term" value="F:phosphatidylinositol binding"/>
    <property type="evidence" value="ECO:0007669"/>
    <property type="project" value="TreeGrafter"/>
</dbReference>
<keyword evidence="9" id="KW-1185">Reference proteome</keyword>
<dbReference type="PANTHER" id="PTHR46280">
    <property type="entry name" value="PLECKSTRIN HOMOLOGY DOMAIN-CONTAINING FAMILY F MEMBER 2-RELATED"/>
    <property type="match status" value="1"/>
</dbReference>
<feature type="compositionally biased region" description="Basic and acidic residues" evidence="5">
    <location>
        <begin position="332"/>
        <end position="342"/>
    </location>
</feature>
<evidence type="ECO:0000259" key="6">
    <source>
        <dbReference type="PROSITE" id="PS50003"/>
    </source>
</evidence>
<keyword evidence="2 4" id="KW-0863">Zinc-finger</keyword>
<feature type="domain" description="FYVE-type" evidence="7">
    <location>
        <begin position="160"/>
        <end position="220"/>
    </location>
</feature>
<feature type="compositionally biased region" description="Polar residues" evidence="5">
    <location>
        <begin position="222"/>
        <end position="235"/>
    </location>
</feature>
<dbReference type="PANTHER" id="PTHR46280:SF3">
    <property type="entry name" value="PLECKSTRIN HOMOLOGY DOMAIN-CONTAINING FAMILY F MEMBER 1 HOMOLOG"/>
    <property type="match status" value="1"/>
</dbReference>
<reference evidence="8 9" key="1">
    <citation type="submission" date="2023-03" db="EMBL/GenBank/DDBJ databases">
        <title>High-quality genome of Scylla paramamosain provides insights in environmental adaptation.</title>
        <authorList>
            <person name="Zhang L."/>
        </authorList>
    </citation>
    <scope>NUCLEOTIDE SEQUENCE [LARGE SCALE GENOMIC DNA]</scope>
    <source>
        <strain evidence="8">LZ_2023a</strain>
        <tissue evidence="8">Muscle</tissue>
    </source>
</reference>
<sequence>MVEDLVHRLDIKSVNSEANARRIAMVESCFGTSGQPLNEQGRVLVGEGVLTKMCRKKPKPRQFFLFNDILVYGNIVLNKKKYNKQHLIPLEEVQLSSLEDDGQFRNGWLIKTPTKSFAVYAATATEKSEWMAHINKCVSDLLRKSGKKAAENHAAVWVPDSDTNICMHCKKSQFTLINRRHHCRKCGKVVCGPCSSKKVILQHQSSKPLRVCLSCHDEISSAQTQPNDSSGNLSNMDDLGGSQSDGEKDSSDELDIVMYPNPYGRPAPDAPPSGPIAPPRRTSHAQSQGTEQQAGEKVKEADLIDISGGLFGEETGDGDDDAPPPTLWWDDIDLKKPAHDNGGDDDDDDDDDDEEEEEGLKDRTNDSSGDDDSDEDTDDPSIQTHPSATETMTFYEGGESSNGETQAAVDVPADNAALPSEKETNSSLQHPTDSTPAAVDATPVTPSEQ</sequence>
<dbReference type="PROSITE" id="PS50003">
    <property type="entry name" value="PH_DOMAIN"/>
    <property type="match status" value="1"/>
</dbReference>
<proteinExistence type="predicted"/>
<dbReference type="InterPro" id="IPR011993">
    <property type="entry name" value="PH-like_dom_sf"/>
</dbReference>
<dbReference type="FunFam" id="2.30.29.30:FF:000167">
    <property type="entry name" value="Pleckstrin homology domain-containing family F member 2"/>
    <property type="match status" value="1"/>
</dbReference>
<feature type="compositionally biased region" description="Polar residues" evidence="5">
    <location>
        <begin position="382"/>
        <end position="392"/>
    </location>
</feature>
<dbReference type="CDD" id="cd15717">
    <property type="entry name" value="FYVE_PKHF"/>
    <property type="match status" value="1"/>
</dbReference>
<feature type="compositionally biased region" description="Acidic residues" evidence="5">
    <location>
        <begin position="368"/>
        <end position="379"/>
    </location>
</feature>
<dbReference type="InterPro" id="IPR013083">
    <property type="entry name" value="Znf_RING/FYVE/PHD"/>
</dbReference>
<evidence type="ECO:0000256" key="1">
    <source>
        <dbReference type="ARBA" id="ARBA00022723"/>
    </source>
</evidence>
<feature type="compositionally biased region" description="Polar residues" evidence="5">
    <location>
        <begin position="284"/>
        <end position="293"/>
    </location>
</feature>
<dbReference type="GO" id="GO:0005769">
    <property type="term" value="C:early endosome"/>
    <property type="evidence" value="ECO:0007669"/>
    <property type="project" value="TreeGrafter"/>
</dbReference>
<dbReference type="Pfam" id="PF01363">
    <property type="entry name" value="FYVE"/>
    <property type="match status" value="1"/>
</dbReference>
<keyword evidence="3" id="KW-0862">Zinc</keyword>
<dbReference type="InterPro" id="IPR055251">
    <property type="entry name" value="SOS1_NGEF_PH"/>
</dbReference>
<feature type="compositionally biased region" description="Acidic residues" evidence="5">
    <location>
        <begin position="343"/>
        <end position="359"/>
    </location>
</feature>
<dbReference type="PROSITE" id="PS50178">
    <property type="entry name" value="ZF_FYVE"/>
    <property type="match status" value="1"/>
</dbReference>
<feature type="compositionally biased region" description="Pro residues" evidence="5">
    <location>
        <begin position="263"/>
        <end position="278"/>
    </location>
</feature>
<dbReference type="Pfam" id="PF22697">
    <property type="entry name" value="SOS1_NGEF_PH"/>
    <property type="match status" value="1"/>
</dbReference>
<dbReference type="InterPro" id="IPR017455">
    <property type="entry name" value="Znf_FYVE-rel"/>
</dbReference>
<evidence type="ECO:0008006" key="10">
    <source>
        <dbReference type="Google" id="ProtNLM"/>
    </source>
</evidence>
<dbReference type="Proteomes" id="UP001487740">
    <property type="component" value="Unassembled WGS sequence"/>
</dbReference>
<dbReference type="Gene3D" id="2.30.29.30">
    <property type="entry name" value="Pleckstrin-homology domain (PH domain)/Phosphotyrosine-binding domain (PTB)"/>
    <property type="match status" value="1"/>
</dbReference>
<dbReference type="SMART" id="SM00233">
    <property type="entry name" value="PH"/>
    <property type="match status" value="1"/>
</dbReference>
<dbReference type="SUPFAM" id="SSF50729">
    <property type="entry name" value="PH domain-like"/>
    <property type="match status" value="1"/>
</dbReference>
<feature type="region of interest" description="Disordered" evidence="5">
    <location>
        <begin position="222"/>
        <end position="449"/>
    </location>
</feature>
<dbReference type="EMBL" id="JARAKH010000031">
    <property type="protein sequence ID" value="KAK8386313.1"/>
    <property type="molecule type" value="Genomic_DNA"/>
</dbReference>
<keyword evidence="1" id="KW-0479">Metal-binding</keyword>
<evidence type="ECO:0000259" key="7">
    <source>
        <dbReference type="PROSITE" id="PS50178"/>
    </source>
</evidence>
<feature type="compositionally biased region" description="Polar residues" evidence="5">
    <location>
        <begin position="425"/>
        <end position="435"/>
    </location>
</feature>
<organism evidence="8 9">
    <name type="scientific">Scylla paramamosain</name>
    <name type="common">Mud crab</name>
    <dbReference type="NCBI Taxonomy" id="85552"/>
    <lineage>
        <taxon>Eukaryota</taxon>
        <taxon>Metazoa</taxon>
        <taxon>Ecdysozoa</taxon>
        <taxon>Arthropoda</taxon>
        <taxon>Crustacea</taxon>
        <taxon>Multicrustacea</taxon>
        <taxon>Malacostraca</taxon>
        <taxon>Eumalacostraca</taxon>
        <taxon>Eucarida</taxon>
        <taxon>Decapoda</taxon>
        <taxon>Pleocyemata</taxon>
        <taxon>Brachyura</taxon>
        <taxon>Eubrachyura</taxon>
        <taxon>Portunoidea</taxon>
        <taxon>Portunidae</taxon>
        <taxon>Portuninae</taxon>
        <taxon>Scylla</taxon>
    </lineage>
</organism>
<dbReference type="AlphaFoldDB" id="A0AAW0TGT4"/>
<dbReference type="InterPro" id="IPR037871">
    <property type="entry name" value="PH_Phafin"/>
</dbReference>
<dbReference type="InterPro" id="IPR011011">
    <property type="entry name" value="Znf_FYVE_PHD"/>
</dbReference>
<evidence type="ECO:0000256" key="4">
    <source>
        <dbReference type="PROSITE-ProRule" id="PRU00091"/>
    </source>
</evidence>
<evidence type="ECO:0000256" key="2">
    <source>
        <dbReference type="ARBA" id="ARBA00022771"/>
    </source>
</evidence>
<dbReference type="CDD" id="cd01218">
    <property type="entry name" value="PH_Phafin2-like"/>
    <property type="match status" value="1"/>
</dbReference>
<dbReference type="SUPFAM" id="SSF57903">
    <property type="entry name" value="FYVE/PHD zinc finger"/>
    <property type="match status" value="1"/>
</dbReference>
<comment type="caution">
    <text evidence="8">The sequence shown here is derived from an EMBL/GenBank/DDBJ whole genome shotgun (WGS) entry which is preliminary data.</text>
</comment>
<feature type="domain" description="PH" evidence="6">
    <location>
        <begin position="43"/>
        <end position="139"/>
    </location>
</feature>
<dbReference type="GO" id="GO:0008270">
    <property type="term" value="F:zinc ion binding"/>
    <property type="evidence" value="ECO:0007669"/>
    <property type="project" value="UniProtKB-KW"/>
</dbReference>
<evidence type="ECO:0000256" key="5">
    <source>
        <dbReference type="SAM" id="MobiDB-lite"/>
    </source>
</evidence>
<dbReference type="InterPro" id="IPR001849">
    <property type="entry name" value="PH_domain"/>
</dbReference>
<evidence type="ECO:0000256" key="3">
    <source>
        <dbReference type="ARBA" id="ARBA00022833"/>
    </source>
</evidence>
<dbReference type="SMART" id="SM00064">
    <property type="entry name" value="FYVE"/>
    <property type="match status" value="1"/>
</dbReference>
<dbReference type="InterPro" id="IPR000306">
    <property type="entry name" value="Znf_FYVE"/>
</dbReference>
<evidence type="ECO:0000313" key="8">
    <source>
        <dbReference type="EMBL" id="KAK8386313.1"/>
    </source>
</evidence>